<name>A0A1Q9E566_SYMMI</name>
<evidence type="ECO:0000313" key="4">
    <source>
        <dbReference type="EMBL" id="OLQ02570.1"/>
    </source>
</evidence>
<accession>A0A1Q9E566</accession>
<dbReference type="Proteomes" id="UP000186817">
    <property type="component" value="Unassembled WGS sequence"/>
</dbReference>
<comment type="caution">
    <text evidence="4">The sequence shown here is derived from an EMBL/GenBank/DDBJ whole genome shotgun (WGS) entry which is preliminary data.</text>
</comment>
<dbReference type="CDD" id="cd20336">
    <property type="entry name" value="Rcat_RBR"/>
    <property type="match status" value="1"/>
</dbReference>
<gene>
    <name evidence="4" type="ORF">AK812_SmicGene14569</name>
</gene>
<feature type="compositionally biased region" description="Basic and acidic residues" evidence="1">
    <location>
        <begin position="337"/>
        <end position="348"/>
    </location>
</feature>
<dbReference type="InterPro" id="IPR002048">
    <property type="entry name" value="EF_hand_dom"/>
</dbReference>
<feature type="compositionally biased region" description="Low complexity" evidence="1">
    <location>
        <begin position="279"/>
        <end position="302"/>
    </location>
</feature>
<evidence type="ECO:0000259" key="2">
    <source>
        <dbReference type="PROSITE" id="PS50222"/>
    </source>
</evidence>
<protein>
    <recommendedName>
        <fullName evidence="6">Fe2OG dioxygenase domain-containing protein</fullName>
    </recommendedName>
</protein>
<reference evidence="4 5" key="1">
    <citation type="submission" date="2016-02" db="EMBL/GenBank/DDBJ databases">
        <title>Genome analysis of coral dinoflagellate symbionts highlights evolutionary adaptations to a symbiotic lifestyle.</title>
        <authorList>
            <person name="Aranda M."/>
            <person name="Li Y."/>
            <person name="Liew Y.J."/>
            <person name="Baumgarten S."/>
            <person name="Simakov O."/>
            <person name="Wilson M."/>
            <person name="Piel J."/>
            <person name="Ashoor H."/>
            <person name="Bougouffa S."/>
            <person name="Bajic V.B."/>
            <person name="Ryu T."/>
            <person name="Ravasi T."/>
            <person name="Bayer T."/>
            <person name="Micklem G."/>
            <person name="Kim H."/>
            <person name="Bhak J."/>
            <person name="Lajeunesse T.C."/>
            <person name="Voolstra C.R."/>
        </authorList>
    </citation>
    <scope>NUCLEOTIDE SEQUENCE [LARGE SCALE GENOMIC DNA]</scope>
    <source>
        <strain evidence="4 5">CCMP2467</strain>
    </source>
</reference>
<dbReference type="PROSITE" id="PS51471">
    <property type="entry name" value="FE2OG_OXY"/>
    <property type="match status" value="1"/>
</dbReference>
<feature type="domain" description="Fe2OG dioxygenase" evidence="3">
    <location>
        <begin position="916"/>
        <end position="1034"/>
    </location>
</feature>
<keyword evidence="5" id="KW-1185">Reference proteome</keyword>
<evidence type="ECO:0008006" key="6">
    <source>
        <dbReference type="Google" id="ProtNLM"/>
    </source>
</evidence>
<dbReference type="InterPro" id="IPR037151">
    <property type="entry name" value="AlkB-like_sf"/>
</dbReference>
<proteinExistence type="predicted"/>
<dbReference type="PROSITE" id="PS50222">
    <property type="entry name" value="EF_HAND_2"/>
    <property type="match status" value="1"/>
</dbReference>
<dbReference type="InterPro" id="IPR005123">
    <property type="entry name" value="Oxoglu/Fe-dep_dioxygenase_dom"/>
</dbReference>
<organism evidence="4 5">
    <name type="scientific">Symbiodinium microadriaticum</name>
    <name type="common">Dinoflagellate</name>
    <name type="synonym">Zooxanthella microadriatica</name>
    <dbReference type="NCBI Taxonomy" id="2951"/>
    <lineage>
        <taxon>Eukaryota</taxon>
        <taxon>Sar</taxon>
        <taxon>Alveolata</taxon>
        <taxon>Dinophyceae</taxon>
        <taxon>Suessiales</taxon>
        <taxon>Symbiodiniaceae</taxon>
        <taxon>Symbiodinium</taxon>
    </lineage>
</organism>
<sequence>MDRYSGLDAEQKVALLALLRAAAEAELDTEDARVKLCELPDFKPRACFQDIQGNSVKGWMSASDLHLWLSSQPHPVAGYRLEDVLSAIRLRTGSLDIFSEDFIRMTTPNFRSGAYLKELAISRSFLPYLSYERPLKYEVAYRLSQLFLLELDFMSRLRFHQKRLRQVAITGVNIVKFLDMEEGFCAGMGGLLSAMGVRHVLSKGVAGYTRPLEPMLCDALMKRINPTDAAFFPADHLGRLIDMPLPTATQYYTWAERMERSPLSDSYIFRSTSPARLSFESPLLEPSPSSRIRPASPRAMSPTRRSSPFMEPLSPMSPVTPLPDYLQPDSRPPRHFGSRDWESKDWKARSPSPARRHYLSELSTQDPGLSSFERSLADTYVSSPVPYSPRTPRPMSAGISAAASPGASPSLGTPLPRRSLHFLDTHEQRAVQQTLIVMARQAKLDSMVEDAKTLLPPTCTVEEIFNELDMMRNGYITLRDIRRFMAGFGFTAKYASFTGLVNDLHMRRKVFHQHAVRGAKPLEWSGLSALLPPESLDLRDTTMLTLPFTGEGCKAVMACNTDAEAASVLYLLRKSVACPTCGTRAQRDADAAGCPMVTCPVCRTQFHCHTVEGDRPEVSYPLTSSAKHSLYRLLGTTLEAAEELDLDRRELATVLSQEICGLHDVFGAISPGTDSFTQSDLRRCFAVQGLPLPPAEQWDLLQVASLLFSQCYRRELLGLQEPAAANVLRTRREVATELSFSFQFSQEDAKQSRGSMRKSNITPEDAPGVQAKHARWPLLLQCLAMNIPRLARPLSSLKLAAPDGLRLLDSFISPSEQEAIATQVAHIFASARKICHAARAERAHIPQPASVKSLAHNLSSDEYYVPLKMELEPGSASVTAYFPKYGDEGHELMYFSKGTVQSLPPFAKDFIYSKMPALSPLVSVEGKWRLTLNHYTPQGLRQELASSPATRPGFPYHKDLPANGDVTMILTLQARGDMELVPETDPHRSPSQVLLHPGSLLVLSGEARWRWLHRLRPAPDEKQRMSVVFGWRGPQAAHG</sequence>
<feature type="domain" description="EF-hand" evidence="2">
    <location>
        <begin position="461"/>
        <end position="491"/>
    </location>
</feature>
<dbReference type="OrthoDB" id="419457at2759"/>
<feature type="region of interest" description="Disordered" evidence="1">
    <location>
        <begin position="279"/>
        <end position="355"/>
    </location>
</feature>
<feature type="compositionally biased region" description="Low complexity" evidence="1">
    <location>
        <begin position="394"/>
        <end position="411"/>
    </location>
</feature>
<dbReference type="Gene3D" id="2.60.120.590">
    <property type="entry name" value="Alpha-ketoglutarate-dependent dioxygenase AlkB-like"/>
    <property type="match status" value="1"/>
</dbReference>
<evidence type="ECO:0000313" key="5">
    <source>
        <dbReference type="Proteomes" id="UP000186817"/>
    </source>
</evidence>
<dbReference type="SUPFAM" id="SSF51197">
    <property type="entry name" value="Clavaminate synthase-like"/>
    <property type="match status" value="1"/>
</dbReference>
<dbReference type="OMA" id="ICHAARA"/>
<dbReference type="AlphaFoldDB" id="A0A1Q9E566"/>
<dbReference type="GO" id="GO:0005509">
    <property type="term" value="F:calcium ion binding"/>
    <property type="evidence" value="ECO:0007669"/>
    <property type="project" value="InterPro"/>
</dbReference>
<dbReference type="EMBL" id="LSRX01000261">
    <property type="protein sequence ID" value="OLQ02570.1"/>
    <property type="molecule type" value="Genomic_DNA"/>
</dbReference>
<evidence type="ECO:0000259" key="3">
    <source>
        <dbReference type="PROSITE" id="PS51471"/>
    </source>
</evidence>
<evidence type="ECO:0000256" key="1">
    <source>
        <dbReference type="SAM" id="MobiDB-lite"/>
    </source>
</evidence>
<feature type="region of interest" description="Disordered" evidence="1">
    <location>
        <begin position="383"/>
        <end position="411"/>
    </location>
</feature>